<dbReference type="RefSeq" id="WP_133734782.1">
    <property type="nucleotide sequence ID" value="NZ_SOAX01000001.1"/>
</dbReference>
<comment type="similarity">
    <text evidence="1">Belongs to the YggT family.</text>
</comment>
<keyword evidence="2" id="KW-0472">Membrane</keyword>
<dbReference type="PANTHER" id="PTHR33219:SF14">
    <property type="entry name" value="PROTEIN COFACTOR ASSEMBLY OF COMPLEX C SUBUNIT B CCB3, CHLOROPLASTIC-RELATED"/>
    <property type="match status" value="1"/>
</dbReference>
<feature type="transmembrane region" description="Helical" evidence="2">
    <location>
        <begin position="65"/>
        <end position="90"/>
    </location>
</feature>
<dbReference type="InterPro" id="IPR003425">
    <property type="entry name" value="CCB3/YggT"/>
</dbReference>
<feature type="transmembrane region" description="Helical" evidence="2">
    <location>
        <begin position="102"/>
        <end position="124"/>
    </location>
</feature>
<feature type="transmembrane region" description="Helical" evidence="2">
    <location>
        <begin position="158"/>
        <end position="177"/>
    </location>
</feature>
<dbReference type="EMBL" id="SOAX01000001">
    <property type="protein sequence ID" value="TDT44398.1"/>
    <property type="molecule type" value="Genomic_DNA"/>
</dbReference>
<name>A0A4V6Q2P7_9GAMM</name>
<evidence type="ECO:0000256" key="2">
    <source>
        <dbReference type="SAM" id="Phobius"/>
    </source>
</evidence>
<accession>A0A4V6Q2P7</accession>
<reference evidence="3 4" key="1">
    <citation type="submission" date="2019-03" db="EMBL/GenBank/DDBJ databases">
        <title>Genomic Encyclopedia of Type Strains, Phase IV (KMG-IV): sequencing the most valuable type-strain genomes for metagenomic binning, comparative biology and taxonomic classification.</title>
        <authorList>
            <person name="Goeker M."/>
        </authorList>
    </citation>
    <scope>NUCLEOTIDE SEQUENCE [LARGE SCALE GENOMIC DNA]</scope>
    <source>
        <strain evidence="3 4">DSM 15505</strain>
    </source>
</reference>
<keyword evidence="2" id="KW-0812">Transmembrane</keyword>
<dbReference type="GO" id="GO:0016020">
    <property type="term" value="C:membrane"/>
    <property type="evidence" value="ECO:0007669"/>
    <property type="project" value="InterPro"/>
</dbReference>
<protein>
    <submittedName>
        <fullName evidence="3">YggT family protein</fullName>
    </submittedName>
</protein>
<evidence type="ECO:0000256" key="1">
    <source>
        <dbReference type="ARBA" id="ARBA00010894"/>
    </source>
</evidence>
<evidence type="ECO:0000313" key="4">
    <source>
        <dbReference type="Proteomes" id="UP000295830"/>
    </source>
</evidence>
<keyword evidence="4" id="KW-1185">Reference proteome</keyword>
<organism evidence="3 4">
    <name type="scientific">Halospina denitrificans</name>
    <dbReference type="NCBI Taxonomy" id="332522"/>
    <lineage>
        <taxon>Bacteria</taxon>
        <taxon>Pseudomonadati</taxon>
        <taxon>Pseudomonadota</taxon>
        <taxon>Gammaproteobacteria</taxon>
        <taxon>Halospina</taxon>
    </lineage>
</organism>
<dbReference type="Proteomes" id="UP000295830">
    <property type="component" value="Unassembled WGS sequence"/>
</dbReference>
<keyword evidence="2" id="KW-1133">Transmembrane helix</keyword>
<dbReference type="PANTHER" id="PTHR33219">
    <property type="entry name" value="YLMG HOMOLOG PROTEIN 2, CHLOROPLASTIC"/>
    <property type="match status" value="1"/>
</dbReference>
<sequence>MGTEILVSTLQMLSAFYLTIVVLRFLFQLCQVDYFNPISQFIAKATNPVTQPIRTVVPPVRRFDFASLIFAVLFQALMYVIILSIAGYGFTPAVLLWGVLKVASLIINIYFFAIIAMIVISWIAPGNSHPGIQLIHQITEPVMAPFRGLLPPMGGLDLSPILVFLVLNMVMVVMRHLETAAGMPF</sequence>
<dbReference type="OrthoDB" id="9806665at2"/>
<gene>
    <name evidence="3" type="ORF">DES49_0500</name>
</gene>
<proteinExistence type="inferred from homology"/>
<dbReference type="AlphaFoldDB" id="A0A4V6Q2P7"/>
<comment type="caution">
    <text evidence="3">The sequence shown here is derived from an EMBL/GenBank/DDBJ whole genome shotgun (WGS) entry which is preliminary data.</text>
</comment>
<dbReference type="Pfam" id="PF02325">
    <property type="entry name" value="CCB3_YggT"/>
    <property type="match status" value="2"/>
</dbReference>
<feature type="transmembrane region" description="Helical" evidence="2">
    <location>
        <begin position="5"/>
        <end position="27"/>
    </location>
</feature>
<evidence type="ECO:0000313" key="3">
    <source>
        <dbReference type="EMBL" id="TDT44398.1"/>
    </source>
</evidence>